<dbReference type="EMBL" id="CACRXK020022207">
    <property type="protein sequence ID" value="CAB4036595.1"/>
    <property type="molecule type" value="Genomic_DNA"/>
</dbReference>
<name>A0A7D9JVC5_PARCT</name>
<feature type="region of interest" description="Disordered" evidence="1">
    <location>
        <begin position="399"/>
        <end position="434"/>
    </location>
</feature>
<feature type="region of interest" description="Disordered" evidence="1">
    <location>
        <begin position="455"/>
        <end position="510"/>
    </location>
</feature>
<evidence type="ECO:0000256" key="1">
    <source>
        <dbReference type="SAM" id="MobiDB-lite"/>
    </source>
</evidence>
<organism evidence="2 3">
    <name type="scientific">Paramuricea clavata</name>
    <name type="common">Red gorgonian</name>
    <name type="synonym">Violescent sea-whip</name>
    <dbReference type="NCBI Taxonomy" id="317549"/>
    <lineage>
        <taxon>Eukaryota</taxon>
        <taxon>Metazoa</taxon>
        <taxon>Cnidaria</taxon>
        <taxon>Anthozoa</taxon>
        <taxon>Octocorallia</taxon>
        <taxon>Malacalcyonacea</taxon>
        <taxon>Plexauridae</taxon>
        <taxon>Paramuricea</taxon>
    </lineage>
</organism>
<feature type="region of interest" description="Disordered" evidence="1">
    <location>
        <begin position="233"/>
        <end position="310"/>
    </location>
</feature>
<feature type="compositionally biased region" description="Acidic residues" evidence="1">
    <location>
        <begin position="244"/>
        <end position="268"/>
    </location>
</feature>
<gene>
    <name evidence="2" type="ORF">PACLA_8A059584</name>
</gene>
<comment type="caution">
    <text evidence="2">The sequence shown here is derived from an EMBL/GenBank/DDBJ whole genome shotgun (WGS) entry which is preliminary data.</text>
</comment>
<reference evidence="2" key="1">
    <citation type="submission" date="2020-04" db="EMBL/GenBank/DDBJ databases">
        <authorList>
            <person name="Alioto T."/>
            <person name="Alioto T."/>
            <person name="Gomez Garrido J."/>
        </authorList>
    </citation>
    <scope>NUCLEOTIDE SEQUENCE</scope>
    <source>
        <strain evidence="2">A484AB</strain>
    </source>
</reference>
<evidence type="ECO:0000313" key="2">
    <source>
        <dbReference type="EMBL" id="CAB4036595.1"/>
    </source>
</evidence>
<dbReference type="AlphaFoldDB" id="A0A7D9JVC5"/>
<feature type="compositionally biased region" description="Acidic residues" evidence="1">
    <location>
        <begin position="191"/>
        <end position="212"/>
    </location>
</feature>
<feature type="region of interest" description="Disordered" evidence="1">
    <location>
        <begin position="191"/>
        <end position="220"/>
    </location>
</feature>
<keyword evidence="3" id="KW-1185">Reference proteome</keyword>
<feature type="compositionally biased region" description="Polar residues" evidence="1">
    <location>
        <begin position="488"/>
        <end position="504"/>
    </location>
</feature>
<dbReference type="Proteomes" id="UP001152795">
    <property type="component" value="Unassembled WGS sequence"/>
</dbReference>
<evidence type="ECO:0000313" key="3">
    <source>
        <dbReference type="Proteomes" id="UP001152795"/>
    </source>
</evidence>
<proteinExistence type="predicted"/>
<sequence>MISPVPPREQHYDGHQHKTSGGRNLSPLSSDAEDSPGRYHKPVAGNRTWSAGSRKYDEESLPFDTKPRIARTPVHLRRRSSSDATAATDSPRDAHDINMHVARDKNVVSHDKHVISRKSVAKQNEAVEAEIKKRKDMEIIGHAFDSPEKKAMHSTLGSTSGIGSSLEESGELKAGFDRLLIDGKEDATLVEDVDDYELEYEDDTDSEDDPSSSDDRRLKNGKLLKDYEKLVVDTLDHDDTYSDTMDDDGSDGESLEDSEGYEESDEDDDRKYLKRSSSPEEYDNSRSERQSLSKSTRERMERKRIEEEQRIMRERQRIEELERQNSLKHESKEQIFREKLAKEQQDIENLIKRKEKEREKERLKQERLSQQLKKREETAQEEFWKSKNELEELETVKEVQRQRDRAETLRKIQQKKEVNEVNTEHMEDLSVQGYHAPSVSSTAVNKYAPAVPSTAVNKPAPSAPGTVVNKPPVSSPKKKSANASQSSRHQAQETSTANESSKQSHAAPVSINPSVPIWEVTESELKPFSNGDAAIKTALKLLEDAEWESKCQGLLCVRRLIRHHAGDAVQQLHVLILAVVAE</sequence>
<feature type="compositionally biased region" description="Basic and acidic residues" evidence="1">
    <location>
        <begin position="399"/>
        <end position="428"/>
    </location>
</feature>
<feature type="non-terminal residue" evidence="2">
    <location>
        <position position="1"/>
    </location>
</feature>
<feature type="compositionally biased region" description="Basic and acidic residues" evidence="1">
    <location>
        <begin position="283"/>
        <end position="310"/>
    </location>
</feature>
<feature type="compositionally biased region" description="Polar residues" evidence="1">
    <location>
        <begin position="19"/>
        <end position="29"/>
    </location>
</feature>
<feature type="region of interest" description="Disordered" evidence="1">
    <location>
        <begin position="1"/>
        <end position="95"/>
    </location>
</feature>
<protein>
    <submittedName>
        <fullName evidence="2">Uncharacterized protein</fullName>
    </submittedName>
</protein>
<accession>A0A7D9JVC5</accession>